<evidence type="ECO:0000313" key="6">
    <source>
        <dbReference type="Proteomes" id="UP000001822"/>
    </source>
</evidence>
<dbReference type="EMBL" id="CP000383">
    <property type="protein sequence ID" value="ABG57989.1"/>
    <property type="molecule type" value="Genomic_DNA"/>
</dbReference>
<keyword evidence="1" id="KW-0805">Transcription regulation</keyword>
<dbReference type="Pfam" id="PF12833">
    <property type="entry name" value="HTH_18"/>
    <property type="match status" value="1"/>
</dbReference>
<dbReference type="GO" id="GO:0043565">
    <property type="term" value="F:sequence-specific DNA binding"/>
    <property type="evidence" value="ECO:0007669"/>
    <property type="project" value="InterPro"/>
</dbReference>
<accession>A0A6N4SNY3</accession>
<protein>
    <submittedName>
        <fullName evidence="5">Transcriptional regulator, AraC family</fullName>
    </submittedName>
</protein>
<dbReference type="InterPro" id="IPR018060">
    <property type="entry name" value="HTH_AraC"/>
</dbReference>
<dbReference type="PANTHER" id="PTHR43280">
    <property type="entry name" value="ARAC-FAMILY TRANSCRIPTIONAL REGULATOR"/>
    <property type="match status" value="1"/>
</dbReference>
<evidence type="ECO:0000256" key="2">
    <source>
        <dbReference type="ARBA" id="ARBA00023125"/>
    </source>
</evidence>
<sequence>MKHKPEHIPVYSIDKFSKKTADGAQYNVEIFNKDRDFKVAYPHRHDDFYEILFITKGTGTYIIDLQEYEIKPNTVFFLSPGQIHEISFSPDIYGYIFLFSSGFYLSNKNDPYKLFEFPFFYSLQYNNPPLYLTKASAIEELDSLFKKAILEVNTDALDSQEATHALLDLILIQCKRLYPQADGTQLKKGHILIKRFKQLIEEKCTENIGVKEYADMLHVTANHLSETVKEFTGRTPTDFINDRMTLEIKRLLTHTQLTVQEIAFQLHFSDQSYFSKYFKKTSGVSPTEYRKIV</sequence>
<dbReference type="InterPro" id="IPR037923">
    <property type="entry name" value="HTH-like"/>
</dbReference>
<evidence type="ECO:0000259" key="4">
    <source>
        <dbReference type="PROSITE" id="PS01124"/>
    </source>
</evidence>
<feature type="domain" description="HTH araC/xylS-type" evidence="4">
    <location>
        <begin position="194"/>
        <end position="292"/>
    </location>
</feature>
<dbReference type="InterPro" id="IPR003313">
    <property type="entry name" value="AraC-bd"/>
</dbReference>
<dbReference type="InterPro" id="IPR014710">
    <property type="entry name" value="RmlC-like_jellyroll"/>
</dbReference>
<evidence type="ECO:0000313" key="5">
    <source>
        <dbReference type="EMBL" id="ABG57989.1"/>
    </source>
</evidence>
<dbReference type="PROSITE" id="PS01124">
    <property type="entry name" value="HTH_ARAC_FAMILY_2"/>
    <property type="match status" value="1"/>
</dbReference>
<dbReference type="GO" id="GO:0003700">
    <property type="term" value="F:DNA-binding transcription factor activity"/>
    <property type="evidence" value="ECO:0007669"/>
    <property type="project" value="InterPro"/>
</dbReference>
<dbReference type="InterPro" id="IPR020449">
    <property type="entry name" value="Tscrpt_reg_AraC-type_HTH"/>
</dbReference>
<dbReference type="Gene3D" id="2.60.120.10">
    <property type="entry name" value="Jelly Rolls"/>
    <property type="match status" value="1"/>
</dbReference>
<keyword evidence="2" id="KW-0238">DNA-binding</keyword>
<dbReference type="PANTHER" id="PTHR43280:SF32">
    <property type="entry name" value="TRANSCRIPTIONAL REGULATORY PROTEIN"/>
    <property type="match status" value="1"/>
</dbReference>
<dbReference type="RefSeq" id="WP_011584105.1">
    <property type="nucleotide sequence ID" value="NC_008255.1"/>
</dbReference>
<dbReference type="SMART" id="SM00342">
    <property type="entry name" value="HTH_ARAC"/>
    <property type="match status" value="1"/>
</dbReference>
<keyword evidence="6" id="KW-1185">Reference proteome</keyword>
<dbReference type="Proteomes" id="UP000001822">
    <property type="component" value="Chromosome"/>
</dbReference>
<name>A0A6N4SNY3_CYTH3</name>
<dbReference type="KEGG" id="chu:CHU_0702"/>
<dbReference type="AlphaFoldDB" id="A0A6N4SNY3"/>
<dbReference type="Pfam" id="PF02311">
    <property type="entry name" value="AraC_binding"/>
    <property type="match status" value="1"/>
</dbReference>
<evidence type="ECO:0000256" key="1">
    <source>
        <dbReference type="ARBA" id="ARBA00023015"/>
    </source>
</evidence>
<dbReference type="SUPFAM" id="SSF46689">
    <property type="entry name" value="Homeodomain-like"/>
    <property type="match status" value="1"/>
</dbReference>
<organism evidence="5 6">
    <name type="scientific">Cytophaga hutchinsonii (strain ATCC 33406 / DSM 1761 / CIP 103989 / NBRC 15051 / NCIMB 9469 / D465)</name>
    <dbReference type="NCBI Taxonomy" id="269798"/>
    <lineage>
        <taxon>Bacteria</taxon>
        <taxon>Pseudomonadati</taxon>
        <taxon>Bacteroidota</taxon>
        <taxon>Cytophagia</taxon>
        <taxon>Cytophagales</taxon>
        <taxon>Cytophagaceae</taxon>
        <taxon>Cytophaga</taxon>
    </lineage>
</organism>
<reference evidence="5 6" key="1">
    <citation type="journal article" date="2007" name="Appl. Environ. Microbiol.">
        <title>Genome sequence of the cellulolytic gliding bacterium Cytophaga hutchinsonii.</title>
        <authorList>
            <person name="Xie G."/>
            <person name="Bruce D.C."/>
            <person name="Challacombe J.F."/>
            <person name="Chertkov O."/>
            <person name="Detter J.C."/>
            <person name="Gilna P."/>
            <person name="Han C.S."/>
            <person name="Lucas S."/>
            <person name="Misra M."/>
            <person name="Myers G.L."/>
            <person name="Richardson P."/>
            <person name="Tapia R."/>
            <person name="Thayer N."/>
            <person name="Thompson L.S."/>
            <person name="Brettin T.S."/>
            <person name="Henrissat B."/>
            <person name="Wilson D.B."/>
            <person name="McBride M.J."/>
        </authorList>
    </citation>
    <scope>NUCLEOTIDE SEQUENCE [LARGE SCALE GENOMIC DNA]</scope>
    <source>
        <strain evidence="6">ATCC 33406 / DSM 1761 / CIP 103989 / NBRC 15051 / NCIMB 9469 / D465</strain>
    </source>
</reference>
<evidence type="ECO:0000256" key="3">
    <source>
        <dbReference type="ARBA" id="ARBA00023163"/>
    </source>
</evidence>
<keyword evidence="3" id="KW-0804">Transcription</keyword>
<proteinExistence type="predicted"/>
<dbReference type="Gene3D" id="1.10.10.60">
    <property type="entry name" value="Homeodomain-like"/>
    <property type="match status" value="2"/>
</dbReference>
<gene>
    <name evidence="5" type="primary">pobR</name>
    <name evidence="5" type="ordered locus">CHU_0702</name>
</gene>
<dbReference type="OrthoDB" id="9793451at2"/>
<dbReference type="InterPro" id="IPR009057">
    <property type="entry name" value="Homeodomain-like_sf"/>
</dbReference>
<dbReference type="PRINTS" id="PR00032">
    <property type="entry name" value="HTHARAC"/>
</dbReference>
<dbReference type="SUPFAM" id="SSF51215">
    <property type="entry name" value="Regulatory protein AraC"/>
    <property type="match status" value="1"/>
</dbReference>